<sequence length="207" mass="23607">MAAFEYMLKDYVAKAIDATGAFDEQVKKQDWLDVSTDRILSQRVAQTSIGSLLVHPTLGWHTPETVNTRFKNLFNVTLFNPTEIQTLNTLWVLRHSVAHNAGFVTAHDAARINQPSLAEKVAHIDEEFINQTFIFLKEIAERTANICGKSILKRWFITVKAYGENYPRDKVAYERIKKLASCISSRVQELPKITAPMYVADWAIYTD</sequence>
<protein>
    <submittedName>
        <fullName evidence="1">Uncharacterized protein</fullName>
    </submittedName>
</protein>
<dbReference type="EMBL" id="JAAOMA010000067">
    <property type="protein sequence ID" value="NHR08533.1"/>
    <property type="molecule type" value="Genomic_DNA"/>
</dbReference>
<keyword evidence="2" id="KW-1185">Reference proteome</keyword>
<organism evidence="1 2">
    <name type="scientific">Chromobacterium fluminis</name>
    <dbReference type="NCBI Taxonomy" id="3044269"/>
    <lineage>
        <taxon>Bacteria</taxon>
        <taxon>Pseudomonadati</taxon>
        <taxon>Pseudomonadota</taxon>
        <taxon>Betaproteobacteria</taxon>
        <taxon>Neisseriales</taxon>
        <taxon>Chromobacteriaceae</taxon>
        <taxon>Chromobacterium</taxon>
    </lineage>
</organism>
<dbReference type="Proteomes" id="UP001515641">
    <property type="component" value="Unassembled WGS sequence"/>
</dbReference>
<evidence type="ECO:0000313" key="2">
    <source>
        <dbReference type="Proteomes" id="UP001515641"/>
    </source>
</evidence>
<name>A0ABX0LH56_9NEIS</name>
<accession>A0ABX0LH56</accession>
<comment type="caution">
    <text evidence="1">The sequence shown here is derived from an EMBL/GenBank/DDBJ whole genome shotgun (WGS) entry which is preliminary data.</text>
</comment>
<dbReference type="RefSeq" id="WP_166454163.1">
    <property type="nucleotide sequence ID" value="NZ_JAAOMA010000067.1"/>
</dbReference>
<gene>
    <name evidence="1" type="ORF">HA052_25415</name>
</gene>
<reference evidence="1 2" key="1">
    <citation type="submission" date="2020-03" db="EMBL/GenBank/DDBJ databases">
        <title>Draft genome sequence of environmentally isolated cultures.</title>
        <authorList>
            <person name="Wilson H.S."/>
            <person name="De Leon M.E."/>
        </authorList>
    </citation>
    <scope>NUCLEOTIDE SEQUENCE [LARGE SCALE GENOMIC DNA]</scope>
    <source>
        <strain evidence="1 2">HSC-31F16</strain>
    </source>
</reference>
<evidence type="ECO:0000313" key="1">
    <source>
        <dbReference type="EMBL" id="NHR08533.1"/>
    </source>
</evidence>
<proteinExistence type="predicted"/>